<dbReference type="RefSeq" id="WP_235687131.1">
    <property type="nucleotide sequence ID" value="NZ_AP022564.1"/>
</dbReference>
<gene>
    <name evidence="3" type="ORF">MTER_00270</name>
</gene>
<evidence type="ECO:0000256" key="1">
    <source>
        <dbReference type="ARBA" id="ARBA00006432"/>
    </source>
</evidence>
<dbReference type="EMBL" id="AP022564">
    <property type="protein sequence ID" value="BBX20616.1"/>
    <property type="molecule type" value="Genomic_DNA"/>
</dbReference>
<evidence type="ECO:0000313" key="3">
    <source>
        <dbReference type="EMBL" id="BBX20616.1"/>
    </source>
</evidence>
<dbReference type="InterPro" id="IPR025110">
    <property type="entry name" value="AMP-bd_C"/>
</dbReference>
<evidence type="ECO:0000259" key="2">
    <source>
        <dbReference type="Pfam" id="PF23024"/>
    </source>
</evidence>
<dbReference type="SUPFAM" id="SSF56801">
    <property type="entry name" value="Acetyl-CoA synthetase-like"/>
    <property type="match status" value="1"/>
</dbReference>
<dbReference type="PANTHER" id="PTHR22754:SF32">
    <property type="entry name" value="DISCO-INTERACTING PROTEIN 2"/>
    <property type="match status" value="1"/>
</dbReference>
<dbReference type="GO" id="GO:0006633">
    <property type="term" value="P:fatty acid biosynthetic process"/>
    <property type="evidence" value="ECO:0007669"/>
    <property type="project" value="TreeGrafter"/>
</dbReference>
<dbReference type="Pfam" id="PF23024">
    <property type="entry name" value="AMP-dom_DIP2-like"/>
    <property type="match status" value="1"/>
</dbReference>
<keyword evidence="4" id="KW-1185">Reference proteome</keyword>
<accession>A0AAD1HTY6</accession>
<evidence type="ECO:0000313" key="4">
    <source>
        <dbReference type="Proteomes" id="UP000467636"/>
    </source>
</evidence>
<proteinExistence type="inferred from homology"/>
<dbReference type="GO" id="GO:0070566">
    <property type="term" value="F:adenylyltransferase activity"/>
    <property type="evidence" value="ECO:0007669"/>
    <property type="project" value="TreeGrafter"/>
</dbReference>
<dbReference type="Gene3D" id="3.30.300.30">
    <property type="match status" value="1"/>
</dbReference>
<protein>
    <recommendedName>
        <fullName evidence="2">AMP-binding enzyme C-terminal domain-containing protein</fullName>
    </recommendedName>
</protein>
<dbReference type="GO" id="GO:0005886">
    <property type="term" value="C:plasma membrane"/>
    <property type="evidence" value="ECO:0007669"/>
    <property type="project" value="TreeGrafter"/>
</dbReference>
<feature type="domain" description="AMP-binding enzyme C-terminal" evidence="2">
    <location>
        <begin position="2"/>
        <end position="116"/>
    </location>
</feature>
<name>A0AAD1HTY6_9MYCO</name>
<comment type="similarity">
    <text evidence="1">Belongs to the ATP-dependent AMP-binding enzyme family.</text>
</comment>
<dbReference type="InterPro" id="IPR045851">
    <property type="entry name" value="AMP-bd_C_sf"/>
</dbReference>
<organism evidence="3 4">
    <name type="scientific">Mycolicibacter terrae</name>
    <dbReference type="NCBI Taxonomy" id="1788"/>
    <lineage>
        <taxon>Bacteria</taxon>
        <taxon>Bacillati</taxon>
        <taxon>Actinomycetota</taxon>
        <taxon>Actinomycetes</taxon>
        <taxon>Mycobacteriales</taxon>
        <taxon>Mycobacteriaceae</taxon>
        <taxon>Mycolicibacter</taxon>
    </lineage>
</organism>
<dbReference type="Proteomes" id="UP000467636">
    <property type="component" value="Chromosome"/>
</dbReference>
<dbReference type="AlphaFoldDB" id="A0AAD1HTY6"/>
<sequence length="161" mass="17482">MTIDGYSHYPNDIELTVQNCHPALLPGRGAVFQLPTERYAREYVVVVQEVHHHDAAGIDPNDLIDAIRAAIPTHHGIEAQAVVLLKPMRIPTTTSGKIQRSACRDQYVAGELAVLAQWEEPRPQKEGPGVGNALLSGLARLAVAGLAQRRPGSQGDRRGED</sequence>
<dbReference type="PANTHER" id="PTHR22754">
    <property type="entry name" value="DISCO-INTERACTING PROTEIN 2 DIP2 -RELATED"/>
    <property type="match status" value="1"/>
</dbReference>
<reference evidence="3 4" key="1">
    <citation type="journal article" date="2019" name="Emerg. Microbes Infect.">
        <title>Comprehensive subspecies identification of 175 nontuberculous mycobacteria species based on 7547 genomic profiles.</title>
        <authorList>
            <person name="Matsumoto Y."/>
            <person name="Kinjo T."/>
            <person name="Motooka D."/>
            <person name="Nabeya D."/>
            <person name="Jung N."/>
            <person name="Uechi K."/>
            <person name="Horii T."/>
            <person name="Iida T."/>
            <person name="Fujita J."/>
            <person name="Nakamura S."/>
        </authorList>
    </citation>
    <scope>NUCLEOTIDE SEQUENCE [LARGE SCALE GENOMIC DNA]</scope>
    <source>
        <strain evidence="3 4">JCM 12143</strain>
    </source>
</reference>